<sequence length="325" mass="38058">MEAVLNENLLNAQQEEQRIITEKREKERELKRKQRQLEKGKSKSGISLNDNDDDIDEEQDEKKMLNRLANAEKIEKEANTRIFGRQIILKWSDMTNGRRVVALCFSPSDPRFLAAAYGSVDEKYCRSRNVRRTKLPQPLTESLLQNGFILVWDMNRLAPLQTPFSYSQKDLPQRVPHRILLCPDEITGIAISVSYPHIVVASLRSFCTVDELGGIKMCSNQREKELDRRERARKDKEGKNEQKNKQVTNVELKNIVISSFTSSGRNIINEDKQKKNKRQRESEWNKNMDKVGDRKKINEDEDDNDEEKYISEPINMRSCFFWYND</sequence>
<evidence type="ECO:0000256" key="1">
    <source>
        <dbReference type="SAM" id="MobiDB-lite"/>
    </source>
</evidence>
<protein>
    <submittedName>
        <fullName evidence="2">Uncharacterized protein</fullName>
    </submittedName>
</protein>
<feature type="region of interest" description="Disordered" evidence="1">
    <location>
        <begin position="26"/>
        <end position="55"/>
    </location>
</feature>
<feature type="region of interest" description="Disordered" evidence="1">
    <location>
        <begin position="266"/>
        <end position="309"/>
    </location>
</feature>
<evidence type="ECO:0000313" key="2">
    <source>
        <dbReference type="EMBL" id="KAA6366795.1"/>
    </source>
</evidence>
<dbReference type="Proteomes" id="UP000324800">
    <property type="component" value="Unassembled WGS sequence"/>
</dbReference>
<dbReference type="EMBL" id="SNRW01019000">
    <property type="protein sequence ID" value="KAA6366795.1"/>
    <property type="molecule type" value="Genomic_DNA"/>
</dbReference>
<organism evidence="2 3">
    <name type="scientific">Streblomastix strix</name>
    <dbReference type="NCBI Taxonomy" id="222440"/>
    <lineage>
        <taxon>Eukaryota</taxon>
        <taxon>Metamonada</taxon>
        <taxon>Preaxostyla</taxon>
        <taxon>Oxymonadida</taxon>
        <taxon>Streblomastigidae</taxon>
        <taxon>Streblomastix</taxon>
    </lineage>
</organism>
<dbReference type="SUPFAM" id="SSF50978">
    <property type="entry name" value="WD40 repeat-like"/>
    <property type="match status" value="1"/>
</dbReference>
<name>A0A5J4UAW3_9EUKA</name>
<dbReference type="AlphaFoldDB" id="A0A5J4UAW3"/>
<evidence type="ECO:0000313" key="3">
    <source>
        <dbReference type="Proteomes" id="UP000324800"/>
    </source>
</evidence>
<feature type="region of interest" description="Disordered" evidence="1">
    <location>
        <begin position="220"/>
        <end position="246"/>
    </location>
</feature>
<accession>A0A5J4UAW3</accession>
<feature type="compositionally biased region" description="Basic and acidic residues" evidence="1">
    <location>
        <begin position="268"/>
        <end position="298"/>
    </location>
</feature>
<proteinExistence type="predicted"/>
<reference evidence="2 3" key="1">
    <citation type="submission" date="2019-03" db="EMBL/GenBank/DDBJ databases">
        <title>Single cell metagenomics reveals metabolic interactions within the superorganism composed of flagellate Streblomastix strix and complex community of Bacteroidetes bacteria on its surface.</title>
        <authorList>
            <person name="Treitli S.C."/>
            <person name="Kolisko M."/>
            <person name="Husnik F."/>
            <person name="Keeling P."/>
            <person name="Hampl V."/>
        </authorList>
    </citation>
    <scope>NUCLEOTIDE SEQUENCE [LARGE SCALE GENOMIC DNA]</scope>
    <source>
        <strain evidence="2">ST1C</strain>
    </source>
</reference>
<gene>
    <name evidence="2" type="ORF">EZS28_037678</name>
</gene>
<comment type="caution">
    <text evidence="2">The sequence shown here is derived from an EMBL/GenBank/DDBJ whole genome shotgun (WGS) entry which is preliminary data.</text>
</comment>
<feature type="compositionally biased region" description="Basic and acidic residues" evidence="1">
    <location>
        <begin position="221"/>
        <end position="244"/>
    </location>
</feature>
<dbReference type="InterPro" id="IPR036322">
    <property type="entry name" value="WD40_repeat_dom_sf"/>
</dbReference>
<feature type="compositionally biased region" description="Basic and acidic residues" evidence="1">
    <location>
        <begin position="26"/>
        <end position="41"/>
    </location>
</feature>